<keyword evidence="2" id="KW-0067">ATP-binding</keyword>
<feature type="domain" description="AAA+ ATPase" evidence="1">
    <location>
        <begin position="116"/>
        <end position="239"/>
    </location>
</feature>
<sequence length="275" mass="31450">MTTRTARTTARVAAAKPIEVSAELKALLRRLKLGKLLDTLPERLALARAEHLPHHDFLEMLLTDEITRRDRQSAQLRAKTTHLDPGMHLDAWDTSTKVTYDRQLWTELTSLRFVLDSYNVLIMGPVGVGKTFLANALGHAATRRRYSVHLERADKLFKRLKAARLDHTYDDEMRKLHRVELLILDDLALHPLDAVQTNDFYQLIVERHQQASTIVTSNREPPEILAMMADPLLAQSAIDRFQSAAFELVVEGESYRQRQKPTLAALAHRHDDTRD</sequence>
<dbReference type="SMART" id="SM00382">
    <property type="entry name" value="AAA"/>
    <property type="match status" value="1"/>
</dbReference>
<protein>
    <submittedName>
        <fullName evidence="2">ATP-binding protein in insertion sequence</fullName>
    </submittedName>
</protein>
<organism evidence="2 3">
    <name type="scientific">Lentzea flava</name>
    <dbReference type="NCBI Taxonomy" id="103732"/>
    <lineage>
        <taxon>Bacteria</taxon>
        <taxon>Bacillati</taxon>
        <taxon>Actinomycetota</taxon>
        <taxon>Actinomycetes</taxon>
        <taxon>Pseudonocardiales</taxon>
        <taxon>Pseudonocardiaceae</taxon>
        <taxon>Lentzea</taxon>
    </lineage>
</organism>
<keyword evidence="2" id="KW-0547">Nucleotide-binding</keyword>
<dbReference type="InterPro" id="IPR002611">
    <property type="entry name" value="IstB_ATP-bd"/>
</dbReference>
<evidence type="ECO:0000259" key="1">
    <source>
        <dbReference type="SMART" id="SM00382"/>
    </source>
</evidence>
<dbReference type="PANTHER" id="PTHR30050:SF4">
    <property type="entry name" value="ATP-BINDING PROTEIN RV3427C IN INSERTION SEQUENCE-RELATED"/>
    <property type="match status" value="1"/>
</dbReference>
<dbReference type="PANTHER" id="PTHR30050">
    <property type="entry name" value="CHROMOSOMAL REPLICATION INITIATOR PROTEIN DNAA"/>
    <property type="match status" value="1"/>
</dbReference>
<dbReference type="InterPro" id="IPR028350">
    <property type="entry name" value="DNAC/IstB-like"/>
</dbReference>
<dbReference type="GO" id="GO:0005524">
    <property type="term" value="F:ATP binding"/>
    <property type="evidence" value="ECO:0007669"/>
    <property type="project" value="UniProtKB-KW"/>
</dbReference>
<dbReference type="PIRSF" id="PIRSF003073">
    <property type="entry name" value="DNAC_TnpB_IstB"/>
    <property type="match status" value="1"/>
</dbReference>
<accession>A0ABQ2UP16</accession>
<keyword evidence="3" id="KW-1185">Reference proteome</keyword>
<name>A0ABQ2UP16_9PSEU</name>
<dbReference type="Gene3D" id="3.40.50.300">
    <property type="entry name" value="P-loop containing nucleotide triphosphate hydrolases"/>
    <property type="match status" value="1"/>
</dbReference>
<dbReference type="EMBL" id="BMRE01000019">
    <property type="protein sequence ID" value="GGU47086.1"/>
    <property type="molecule type" value="Genomic_DNA"/>
</dbReference>
<evidence type="ECO:0000313" key="3">
    <source>
        <dbReference type="Proteomes" id="UP000649573"/>
    </source>
</evidence>
<gene>
    <name evidence="2" type="ORF">GCM10010178_44520</name>
</gene>
<proteinExistence type="predicted"/>
<dbReference type="CDD" id="cd00009">
    <property type="entry name" value="AAA"/>
    <property type="match status" value="1"/>
</dbReference>
<evidence type="ECO:0000313" key="2">
    <source>
        <dbReference type="EMBL" id="GGU47086.1"/>
    </source>
</evidence>
<dbReference type="Proteomes" id="UP000649573">
    <property type="component" value="Unassembled WGS sequence"/>
</dbReference>
<dbReference type="Pfam" id="PF01695">
    <property type="entry name" value="IstB_IS21"/>
    <property type="match status" value="1"/>
</dbReference>
<dbReference type="SUPFAM" id="SSF52540">
    <property type="entry name" value="P-loop containing nucleoside triphosphate hydrolases"/>
    <property type="match status" value="1"/>
</dbReference>
<reference evidence="3" key="1">
    <citation type="journal article" date="2019" name="Int. J. Syst. Evol. Microbiol.">
        <title>The Global Catalogue of Microorganisms (GCM) 10K type strain sequencing project: providing services to taxonomists for standard genome sequencing and annotation.</title>
        <authorList>
            <consortium name="The Broad Institute Genomics Platform"/>
            <consortium name="The Broad Institute Genome Sequencing Center for Infectious Disease"/>
            <person name="Wu L."/>
            <person name="Ma J."/>
        </authorList>
    </citation>
    <scope>NUCLEOTIDE SEQUENCE [LARGE SCALE GENOMIC DNA]</scope>
    <source>
        <strain evidence="3">JCM 3296</strain>
    </source>
</reference>
<dbReference type="RefSeq" id="WP_189255638.1">
    <property type="nucleotide sequence ID" value="NZ_BMRE01000019.1"/>
</dbReference>
<comment type="caution">
    <text evidence="2">The sequence shown here is derived from an EMBL/GenBank/DDBJ whole genome shotgun (WGS) entry which is preliminary data.</text>
</comment>
<dbReference type="InterPro" id="IPR003593">
    <property type="entry name" value="AAA+_ATPase"/>
</dbReference>
<dbReference type="InterPro" id="IPR027417">
    <property type="entry name" value="P-loop_NTPase"/>
</dbReference>